<evidence type="ECO:0000313" key="6">
    <source>
        <dbReference type="Proteomes" id="UP000319908"/>
    </source>
</evidence>
<dbReference type="PROSITE" id="PS51194">
    <property type="entry name" value="HELICASE_CTER"/>
    <property type="match status" value="1"/>
</dbReference>
<dbReference type="SMART" id="SM00487">
    <property type="entry name" value="DEXDc"/>
    <property type="match status" value="1"/>
</dbReference>
<dbReference type="GO" id="GO:0016787">
    <property type="term" value="F:hydrolase activity"/>
    <property type="evidence" value="ECO:0007669"/>
    <property type="project" value="UniProtKB-KW"/>
</dbReference>
<dbReference type="EC" id="3.6.4.-" evidence="5"/>
<dbReference type="Gene3D" id="3.40.50.10810">
    <property type="entry name" value="Tandem AAA-ATPase domain"/>
    <property type="match status" value="1"/>
</dbReference>
<proteinExistence type="predicted"/>
<keyword evidence="6" id="KW-1185">Reference proteome</keyword>
<keyword evidence="1 5" id="KW-0378">Hydrolase</keyword>
<dbReference type="InterPro" id="IPR038718">
    <property type="entry name" value="SNF2-like_sf"/>
</dbReference>
<evidence type="ECO:0000313" key="5">
    <source>
        <dbReference type="EMBL" id="TWU10521.1"/>
    </source>
</evidence>
<dbReference type="InterPro" id="IPR001650">
    <property type="entry name" value="Helicase_C-like"/>
</dbReference>
<dbReference type="Proteomes" id="UP000319908">
    <property type="component" value="Unassembled WGS sequence"/>
</dbReference>
<dbReference type="InterPro" id="IPR027417">
    <property type="entry name" value="P-loop_NTPase"/>
</dbReference>
<dbReference type="RefSeq" id="WP_302119921.1">
    <property type="nucleotide sequence ID" value="NZ_SJPU01000003.1"/>
</dbReference>
<feature type="region of interest" description="Disordered" evidence="2">
    <location>
        <begin position="1052"/>
        <end position="1071"/>
    </location>
</feature>
<gene>
    <name evidence="5" type="primary">rapA_2</name>
    <name evidence="5" type="ORF">Poly21_44260</name>
</gene>
<evidence type="ECO:0000256" key="2">
    <source>
        <dbReference type="SAM" id="MobiDB-lite"/>
    </source>
</evidence>
<dbReference type="SMART" id="SM00490">
    <property type="entry name" value="HELICc"/>
    <property type="match status" value="1"/>
</dbReference>
<organism evidence="5 6">
    <name type="scientific">Allorhodopirellula heiligendammensis</name>
    <dbReference type="NCBI Taxonomy" id="2714739"/>
    <lineage>
        <taxon>Bacteria</taxon>
        <taxon>Pseudomonadati</taxon>
        <taxon>Planctomycetota</taxon>
        <taxon>Planctomycetia</taxon>
        <taxon>Pirellulales</taxon>
        <taxon>Pirellulaceae</taxon>
        <taxon>Allorhodopirellula</taxon>
    </lineage>
</organism>
<feature type="domain" description="Helicase ATP-binding" evidence="3">
    <location>
        <begin position="52"/>
        <end position="202"/>
    </location>
</feature>
<dbReference type="EMBL" id="SJPU01000003">
    <property type="protein sequence ID" value="TWU10521.1"/>
    <property type="molecule type" value="Genomic_DNA"/>
</dbReference>
<dbReference type="GO" id="GO:0005524">
    <property type="term" value="F:ATP binding"/>
    <property type="evidence" value="ECO:0007669"/>
    <property type="project" value="InterPro"/>
</dbReference>
<evidence type="ECO:0000259" key="4">
    <source>
        <dbReference type="PROSITE" id="PS51194"/>
    </source>
</evidence>
<name>A0A5C6BGA6_9BACT</name>
<protein>
    <submittedName>
        <fullName evidence="5">RNA polymerase-associated protein RapA</fullName>
        <ecNumber evidence="5">3.6.4.-</ecNumber>
    </submittedName>
</protein>
<sequence length="1071" mass="121920">MSKPPEIIDQFERAMHGVQAMRRYVERLACPIQGGSGIRAHFYPHQIQNVQRILSATRIRHLIADEVGMGKTIQALMVASAMRLQREHLRVRVIVGRSELQSQWSEEVCRSHVVIWDKSESVFGETWFEVVTESSIDSLANTFSANAFDLLIIDEPQSLKVETLRFIAEHSEEFASLLLLTASPNLSNAERFCELLQILEPQRIERARREIDRDPFHDEVTWSKSRLRDLEEAELLEIFDRFDQSCAAVTDGIIDPDFVPEGASAAFSEIAIHRRSRMLTDLSWRYRRVLRSYREDYPDHLPRRHPRSFDQIEPTESETRRVSLAIRYAEDQFRLDTERASVFLRRASVGSESFQSQLRTLRQNEDRGTSQIEELLKVTSRANADARLDFLVDWLVRFWRDDPTREVLVAAQDNATVEELEREIEWRIPMIGPRDHRRPLRIATARDSFSASSEIEDDSPRTSEALRSMASSQLREFKMGGKQLLIATDSFRQSYNLQSADALIFYSLPWRPEDVDQWIGRVDRLGRGFVAPEVRKSPPKPVKIVTIHRNGDPTKSVEQVFNEYRVLESAVDMDRELADDISTRISSEIWSRDTALEKPPAITRKVREVQPPSGSIWSVSNAISVHSEIAFGDALEPQLRHTKPLGFVSNQQEQCLASWIKLLEQHQQAAAWKVSKKYTDGSRRGAIYTLSQMDCVGISLPSLEDRSQSFPAFFLARRNVYSPPRLRVVTGKKEGQDREVLLQFLSHGSSLHEELIQTYRDDGRVTTPLGITLFAIGPRHFPNGTSLIPGNYPVGVGFIDAAYAYQRVSPTSLIAEAFSDETGSRRKQMRANQAIQFQAGIEADQRFIRMVASTKSCCLAFFSDGKPCSERDAADLMTANWSRDERPNTNNNPVAPKLHEGLPPHFKAAIAAELKRFWGQSMDELTELVAERIEMIRVEAFDVAWNLQAAINEANRQIEQLQSAPSEQNKQTIQLTYLPRVSMLREALQISEHACRLRCDLLEKSLEHLQHPSPTSVYLQAVAVVGMQNDPVPLPEEPDDDAEVSLMASEFATASPPQQESTIIDKPNKPR</sequence>
<evidence type="ECO:0000259" key="3">
    <source>
        <dbReference type="PROSITE" id="PS51192"/>
    </source>
</evidence>
<dbReference type="InterPro" id="IPR014001">
    <property type="entry name" value="Helicase_ATP-bd"/>
</dbReference>
<dbReference type="PANTHER" id="PTHR45766">
    <property type="entry name" value="DNA ANNEALING HELICASE AND ENDONUCLEASE ZRANB3 FAMILY MEMBER"/>
    <property type="match status" value="1"/>
</dbReference>
<dbReference type="AlphaFoldDB" id="A0A5C6BGA6"/>
<evidence type="ECO:0000256" key="1">
    <source>
        <dbReference type="ARBA" id="ARBA00022801"/>
    </source>
</evidence>
<dbReference type="Gene3D" id="3.40.50.300">
    <property type="entry name" value="P-loop containing nucleotide triphosphate hydrolases"/>
    <property type="match status" value="1"/>
</dbReference>
<dbReference type="GO" id="GO:0003677">
    <property type="term" value="F:DNA binding"/>
    <property type="evidence" value="ECO:0007669"/>
    <property type="project" value="InterPro"/>
</dbReference>
<comment type="caution">
    <text evidence="5">The sequence shown here is derived from an EMBL/GenBank/DDBJ whole genome shotgun (WGS) entry which is preliminary data.</text>
</comment>
<reference evidence="5 6" key="1">
    <citation type="journal article" date="2020" name="Antonie Van Leeuwenhoek">
        <title>Rhodopirellula heiligendammensis sp. nov., Rhodopirellula pilleata sp. nov., and Rhodopirellula solitaria sp. nov. isolated from natural or artificial marine surfaces in Northern Germany and California, USA, and emended description of the genus Rhodopirellula.</title>
        <authorList>
            <person name="Kallscheuer N."/>
            <person name="Wiegand S."/>
            <person name="Jogler M."/>
            <person name="Boedeker C."/>
            <person name="Peeters S.H."/>
            <person name="Rast P."/>
            <person name="Heuer A."/>
            <person name="Jetten M.S.M."/>
            <person name="Rohde M."/>
            <person name="Jogler C."/>
        </authorList>
    </citation>
    <scope>NUCLEOTIDE SEQUENCE [LARGE SCALE GENOMIC DNA]</scope>
    <source>
        <strain evidence="5 6">Poly21</strain>
    </source>
</reference>
<dbReference type="PANTHER" id="PTHR45766:SF6">
    <property type="entry name" value="SWI_SNF-RELATED MATRIX-ASSOCIATED ACTIN-DEPENDENT REGULATOR OF CHROMATIN SUBFAMILY A-LIKE PROTEIN 1"/>
    <property type="match status" value="1"/>
</dbReference>
<dbReference type="Pfam" id="PF04851">
    <property type="entry name" value="ResIII"/>
    <property type="match status" value="1"/>
</dbReference>
<dbReference type="InterPro" id="IPR006935">
    <property type="entry name" value="Helicase/UvrB_N"/>
</dbReference>
<dbReference type="PROSITE" id="PS51192">
    <property type="entry name" value="HELICASE_ATP_BIND_1"/>
    <property type="match status" value="1"/>
</dbReference>
<accession>A0A5C6BGA6</accession>
<feature type="domain" description="Helicase C-terminal" evidence="4">
    <location>
        <begin position="391"/>
        <end position="578"/>
    </location>
</feature>
<dbReference type="SUPFAM" id="SSF52540">
    <property type="entry name" value="P-loop containing nucleoside triphosphate hydrolases"/>
    <property type="match status" value="1"/>
</dbReference>
<dbReference type="Pfam" id="PF00271">
    <property type="entry name" value="Helicase_C"/>
    <property type="match status" value="1"/>
</dbReference>